<dbReference type="InterPro" id="IPR003593">
    <property type="entry name" value="AAA+_ATPase"/>
</dbReference>
<dbReference type="Gene3D" id="3.40.50.300">
    <property type="entry name" value="P-loop containing nucleotide triphosphate hydrolases"/>
    <property type="match status" value="1"/>
</dbReference>
<accession>A0ABT5X9S1</accession>
<dbReference type="Proteomes" id="UP001220010">
    <property type="component" value="Unassembled WGS sequence"/>
</dbReference>
<dbReference type="GO" id="GO:0005524">
    <property type="term" value="F:ATP binding"/>
    <property type="evidence" value="ECO:0007669"/>
    <property type="project" value="UniProtKB-KW"/>
</dbReference>
<evidence type="ECO:0000259" key="5">
    <source>
        <dbReference type="PROSITE" id="PS50893"/>
    </source>
</evidence>
<dbReference type="PANTHER" id="PTHR42711">
    <property type="entry name" value="ABC TRANSPORTER ATP-BINDING PROTEIN"/>
    <property type="match status" value="1"/>
</dbReference>
<dbReference type="PROSITE" id="PS00211">
    <property type="entry name" value="ABC_TRANSPORTER_1"/>
    <property type="match status" value="1"/>
</dbReference>
<dbReference type="InterPro" id="IPR003439">
    <property type="entry name" value="ABC_transporter-like_ATP-bd"/>
</dbReference>
<dbReference type="SUPFAM" id="SSF52540">
    <property type="entry name" value="P-loop containing nucleoside triphosphate hydrolases"/>
    <property type="match status" value="1"/>
</dbReference>
<keyword evidence="1" id="KW-0813">Transport</keyword>
<reference evidence="6 7" key="1">
    <citation type="submission" date="2023-03" db="EMBL/GenBank/DDBJ databases">
        <title>WGS of Methanotrichaceae archaeon Mx.</title>
        <authorList>
            <person name="Sorokin D.Y."/>
            <person name="Merkel A.Y."/>
        </authorList>
    </citation>
    <scope>NUCLEOTIDE SEQUENCE [LARGE SCALE GENOMIC DNA]</scope>
    <source>
        <strain evidence="6 7">Mx</strain>
    </source>
</reference>
<dbReference type="InterPro" id="IPR050763">
    <property type="entry name" value="ABC_transporter_ATP-binding"/>
</dbReference>
<keyword evidence="3 6" id="KW-0067">ATP-binding</keyword>
<dbReference type="EMBL" id="JARFPK010000040">
    <property type="protein sequence ID" value="MDF0591431.1"/>
    <property type="molecule type" value="Genomic_DNA"/>
</dbReference>
<dbReference type="InterPro" id="IPR017871">
    <property type="entry name" value="ABC_transporter-like_CS"/>
</dbReference>
<dbReference type="RefSeq" id="WP_316967163.1">
    <property type="nucleotide sequence ID" value="NZ_JARFPK010000040.1"/>
</dbReference>
<evidence type="ECO:0000256" key="2">
    <source>
        <dbReference type="ARBA" id="ARBA00022741"/>
    </source>
</evidence>
<evidence type="ECO:0000256" key="3">
    <source>
        <dbReference type="ARBA" id="ARBA00022840"/>
    </source>
</evidence>
<organism evidence="6 7">
    <name type="scientific">Candidatus Methanocrinis natronophilus</name>
    <dbReference type="NCBI Taxonomy" id="3033396"/>
    <lineage>
        <taxon>Archaea</taxon>
        <taxon>Methanobacteriati</taxon>
        <taxon>Methanobacteriota</taxon>
        <taxon>Stenosarchaea group</taxon>
        <taxon>Methanomicrobia</taxon>
        <taxon>Methanotrichales</taxon>
        <taxon>Methanotrichaceae</taxon>
        <taxon>Methanocrinis</taxon>
    </lineage>
</organism>
<keyword evidence="7" id="KW-1185">Reference proteome</keyword>
<feature type="region of interest" description="Disordered" evidence="4">
    <location>
        <begin position="277"/>
        <end position="309"/>
    </location>
</feature>
<evidence type="ECO:0000313" key="7">
    <source>
        <dbReference type="Proteomes" id="UP001220010"/>
    </source>
</evidence>
<evidence type="ECO:0000313" key="6">
    <source>
        <dbReference type="EMBL" id="MDF0591431.1"/>
    </source>
</evidence>
<dbReference type="PROSITE" id="PS50893">
    <property type="entry name" value="ABC_TRANSPORTER_2"/>
    <property type="match status" value="1"/>
</dbReference>
<dbReference type="PANTHER" id="PTHR42711:SF18">
    <property type="entry name" value="ABC TRANSPORTER, ATP-BINDING PROTEIN"/>
    <property type="match status" value="1"/>
</dbReference>
<keyword evidence="2" id="KW-0547">Nucleotide-binding</keyword>
<protein>
    <submittedName>
        <fullName evidence="6">ABC transporter ATP-binding protein</fullName>
    </submittedName>
</protein>
<dbReference type="InterPro" id="IPR027417">
    <property type="entry name" value="P-loop_NTPase"/>
</dbReference>
<proteinExistence type="predicted"/>
<name>A0ABT5X9S1_9EURY</name>
<gene>
    <name evidence="6" type="ORF">P0O15_09700</name>
</gene>
<dbReference type="Pfam" id="PF00005">
    <property type="entry name" value="ABC_tran"/>
    <property type="match status" value="1"/>
</dbReference>
<evidence type="ECO:0000256" key="1">
    <source>
        <dbReference type="ARBA" id="ARBA00022448"/>
    </source>
</evidence>
<comment type="caution">
    <text evidence="6">The sequence shown here is derived from an EMBL/GenBank/DDBJ whole genome shotgun (WGS) entry which is preliminary data.</text>
</comment>
<feature type="domain" description="ABC transporter" evidence="5">
    <location>
        <begin position="15"/>
        <end position="264"/>
    </location>
</feature>
<evidence type="ECO:0000256" key="4">
    <source>
        <dbReference type="SAM" id="MobiDB-lite"/>
    </source>
</evidence>
<sequence>MTRASGGGTIADNAIEMVNLTKTFAAPRGIADLVHRRTAAGGVTPVDGVDLAVEEGEVFGLLGPNGAGKTTLIKILCTLVLPTAGAAKVNGYDVVKESGRVRESIGLVTTDERSFYWRLTGRQNLEFFGSLHNFSTDDGREMVEELLGVVDLKDAADVRFLNYSAGMKQRMAIARGLLNDPAVLFMDEPTRSLDPGAAESLRDFIRKEIVGSRGKTIFISTHNLAEAEELCGRVAIFDEGKIKVIGSPNELKASLGDGSKLSDVFLHYTGKRFEERGRAGAGATAPGFRPDRRGFPHRGGGLGRRRGGV</sequence>
<dbReference type="SMART" id="SM00382">
    <property type="entry name" value="AAA"/>
    <property type="match status" value="1"/>
</dbReference>